<accession>A0A8B8CEM4</accession>
<dbReference type="OrthoDB" id="6134210at2759"/>
<dbReference type="GeneID" id="111118052"/>
<protein>
    <submittedName>
        <fullName evidence="3">Uncharacterized protein LOC111118052 isoform X1</fullName>
    </submittedName>
</protein>
<sequence>MSTRRIISREKTTHLPQISRGELLFTPTLVSDLSGILPLIGVNRIDIRFSEKKIERTGQHFTIVKKRVEPISNDRAMDSSSDGFDLPEDAIDKVARANSVRTESGQILPEVRASPCAIHFKKDKKSDLLFHNNFHAGQHSPSAMRKSFSKNSLTRDGRKHRGSDNVPPERRQAPALMNTLPRGMPSKEFVMTWLMHGSEPSGKSHFPDIVIPDGRPKRVKGKDSFRKSTISE</sequence>
<evidence type="ECO:0000256" key="1">
    <source>
        <dbReference type="SAM" id="MobiDB-lite"/>
    </source>
</evidence>
<dbReference type="Proteomes" id="UP000694844">
    <property type="component" value="Chromosome 2"/>
</dbReference>
<dbReference type="KEGG" id="cvn:111118052"/>
<name>A0A8B8CEM4_CRAVI</name>
<dbReference type="RefSeq" id="XP_022313046.1">
    <property type="nucleotide sequence ID" value="XM_022457338.1"/>
</dbReference>
<gene>
    <name evidence="3" type="primary">LOC111118052</name>
</gene>
<proteinExistence type="predicted"/>
<evidence type="ECO:0000313" key="3">
    <source>
        <dbReference type="RefSeq" id="XP_022313046.1"/>
    </source>
</evidence>
<reference evidence="3" key="1">
    <citation type="submission" date="2025-08" db="UniProtKB">
        <authorList>
            <consortium name="RefSeq"/>
        </authorList>
    </citation>
    <scope>IDENTIFICATION</scope>
    <source>
        <tissue evidence="3">Whole sample</tissue>
    </source>
</reference>
<keyword evidence="2" id="KW-1185">Reference proteome</keyword>
<organism evidence="2 3">
    <name type="scientific">Crassostrea virginica</name>
    <name type="common">Eastern oyster</name>
    <dbReference type="NCBI Taxonomy" id="6565"/>
    <lineage>
        <taxon>Eukaryota</taxon>
        <taxon>Metazoa</taxon>
        <taxon>Spiralia</taxon>
        <taxon>Lophotrochozoa</taxon>
        <taxon>Mollusca</taxon>
        <taxon>Bivalvia</taxon>
        <taxon>Autobranchia</taxon>
        <taxon>Pteriomorphia</taxon>
        <taxon>Ostreida</taxon>
        <taxon>Ostreoidea</taxon>
        <taxon>Ostreidae</taxon>
        <taxon>Crassostrea</taxon>
    </lineage>
</organism>
<dbReference type="AlphaFoldDB" id="A0A8B8CEM4"/>
<feature type="region of interest" description="Disordered" evidence="1">
    <location>
        <begin position="197"/>
        <end position="232"/>
    </location>
</feature>
<evidence type="ECO:0000313" key="2">
    <source>
        <dbReference type="Proteomes" id="UP000694844"/>
    </source>
</evidence>
<feature type="region of interest" description="Disordered" evidence="1">
    <location>
        <begin position="135"/>
        <end position="182"/>
    </location>
</feature>